<dbReference type="AlphaFoldDB" id="A0A0C2DHD0"/>
<evidence type="ECO:0000313" key="1">
    <source>
        <dbReference type="EMBL" id="KIG19102.1"/>
    </source>
</evidence>
<reference evidence="1 2" key="1">
    <citation type="submission" date="2014-12" db="EMBL/GenBank/DDBJ databases">
        <title>Genome assembly of Enhygromyxa salina DSM 15201.</title>
        <authorList>
            <person name="Sharma G."/>
            <person name="Subramanian S."/>
        </authorList>
    </citation>
    <scope>NUCLEOTIDE SEQUENCE [LARGE SCALE GENOMIC DNA]</scope>
    <source>
        <strain evidence="1 2">DSM 15201</strain>
    </source>
</reference>
<gene>
    <name evidence="1" type="ORF">DB30_04567</name>
</gene>
<organism evidence="1 2">
    <name type="scientific">Enhygromyxa salina</name>
    <dbReference type="NCBI Taxonomy" id="215803"/>
    <lineage>
        <taxon>Bacteria</taxon>
        <taxon>Pseudomonadati</taxon>
        <taxon>Myxococcota</taxon>
        <taxon>Polyangia</taxon>
        <taxon>Nannocystales</taxon>
        <taxon>Nannocystaceae</taxon>
        <taxon>Enhygromyxa</taxon>
    </lineage>
</organism>
<sequence>MLAEQNSIVHSDRVHRDWAANAGDTLRFGDGEFGQIPGDETKFRVRYRSGPGTAANVNALIIRVVNDPRVPEQGTVVVTVREVVAAARARVSREPARSRRARCQIHWRRSPQLLHAKALRARVHKLCSESRVGVELHRDLVQAGDVGPGLGDLGRPRLREGGLADSRRAHSAVAQGLTALGLGDPT</sequence>
<evidence type="ECO:0000313" key="2">
    <source>
        <dbReference type="Proteomes" id="UP000031599"/>
    </source>
</evidence>
<dbReference type="Proteomes" id="UP000031599">
    <property type="component" value="Unassembled WGS sequence"/>
</dbReference>
<dbReference type="RefSeq" id="WP_052546266.1">
    <property type="nucleotide sequence ID" value="NZ_JMCC02000004.1"/>
</dbReference>
<name>A0A0C2DHD0_9BACT</name>
<comment type="caution">
    <text evidence="1">The sequence shown here is derived from an EMBL/GenBank/DDBJ whole genome shotgun (WGS) entry which is preliminary data.</text>
</comment>
<protein>
    <submittedName>
        <fullName evidence="1">Uncharacterized protein</fullName>
    </submittedName>
</protein>
<proteinExistence type="predicted"/>
<dbReference type="EMBL" id="JMCC02000004">
    <property type="protein sequence ID" value="KIG19102.1"/>
    <property type="molecule type" value="Genomic_DNA"/>
</dbReference>
<accession>A0A0C2DHD0</accession>